<dbReference type="Gramene" id="RZC68520">
    <property type="protein sequence ID" value="RZC68520"/>
    <property type="gene ID" value="C5167_031719"/>
</dbReference>
<reference evidence="1 2" key="1">
    <citation type="journal article" date="2018" name="Science">
        <title>The opium poppy genome and morphinan production.</title>
        <authorList>
            <person name="Guo L."/>
            <person name="Winzer T."/>
            <person name="Yang X."/>
            <person name="Li Y."/>
            <person name="Ning Z."/>
            <person name="He Z."/>
            <person name="Teodor R."/>
            <person name="Lu Y."/>
            <person name="Bowser T.A."/>
            <person name="Graham I.A."/>
            <person name="Ye K."/>
        </authorList>
    </citation>
    <scope>NUCLEOTIDE SEQUENCE [LARGE SCALE GENOMIC DNA]</scope>
    <source>
        <strain evidence="2">cv. HN1</strain>
        <tissue evidence="1">Leaves</tissue>
    </source>
</reference>
<dbReference type="PANTHER" id="PTHR31050:SF3">
    <property type="entry name" value="OS08G0412800 PROTEIN"/>
    <property type="match status" value="1"/>
</dbReference>
<sequence length="329" mass="38642">MYATRPLALYRRDPSILSTLTKGLAFQVEDTCCWGTCKDPTVEELPFPHNKLVTVVYTMGSAHHRRTRIDKVCFIPVLDQPLSSNRFYVITASGKYKGQTHVEFELDFSRQTCTCSTEKDMTVCCFCNVIKDVKRRVFDHRDIYQQVEGGGFRPQVHMIVIWLKILVSMSLYSYAYHQILILFIYLVRFPHLWLWENAELEEIYTCENFNSASNFVFVNVTLQKETIRFFGNESKKNCSQGGGGFIWYRHVNYNIEGSELGLSAAIVERMKWFKQQGGYEIKGENKDVRVEKVFRFFVLAERFTLRRIDGTLFLTCDYKHIHKTRRKWD</sequence>
<dbReference type="AlphaFoldDB" id="A0A4Y7K835"/>
<dbReference type="InterPro" id="IPR010683">
    <property type="entry name" value="DUF1262"/>
</dbReference>
<protein>
    <submittedName>
        <fullName evidence="1">Uncharacterized protein</fullName>
    </submittedName>
</protein>
<proteinExistence type="predicted"/>
<dbReference type="Pfam" id="PF06880">
    <property type="entry name" value="DUF1262"/>
    <property type="match status" value="1"/>
</dbReference>
<accession>A0A4Y7K835</accession>
<dbReference type="PANTHER" id="PTHR31050">
    <property type="entry name" value="OS08G0413200 PROTEIN"/>
    <property type="match status" value="1"/>
</dbReference>
<gene>
    <name evidence="1" type="ORF">C5167_031719</name>
</gene>
<dbReference type="OMA" id="QWWEEIY"/>
<dbReference type="Proteomes" id="UP000316621">
    <property type="component" value="Chromosome 7"/>
</dbReference>
<dbReference type="EMBL" id="CM010721">
    <property type="protein sequence ID" value="RZC68520.1"/>
    <property type="molecule type" value="Genomic_DNA"/>
</dbReference>
<evidence type="ECO:0000313" key="1">
    <source>
        <dbReference type="EMBL" id="RZC68520.1"/>
    </source>
</evidence>
<keyword evidence="2" id="KW-1185">Reference proteome</keyword>
<evidence type="ECO:0000313" key="2">
    <source>
        <dbReference type="Proteomes" id="UP000316621"/>
    </source>
</evidence>
<name>A0A4Y7K835_PAPSO</name>
<organism evidence="1 2">
    <name type="scientific">Papaver somniferum</name>
    <name type="common">Opium poppy</name>
    <dbReference type="NCBI Taxonomy" id="3469"/>
    <lineage>
        <taxon>Eukaryota</taxon>
        <taxon>Viridiplantae</taxon>
        <taxon>Streptophyta</taxon>
        <taxon>Embryophyta</taxon>
        <taxon>Tracheophyta</taxon>
        <taxon>Spermatophyta</taxon>
        <taxon>Magnoliopsida</taxon>
        <taxon>Ranunculales</taxon>
        <taxon>Papaveraceae</taxon>
        <taxon>Papaveroideae</taxon>
        <taxon>Papaver</taxon>
    </lineage>
</organism>